<dbReference type="PROSITE" id="PS50082">
    <property type="entry name" value="WD_REPEATS_2"/>
    <property type="match status" value="3"/>
</dbReference>
<feature type="repeat" description="WD" evidence="7">
    <location>
        <begin position="269"/>
        <end position="303"/>
    </location>
</feature>
<evidence type="ECO:0000256" key="4">
    <source>
        <dbReference type="ARBA" id="ARBA00022737"/>
    </source>
</evidence>
<keyword evidence="6" id="KW-0698">rRNA processing</keyword>
<dbReference type="Proteomes" id="UP001186944">
    <property type="component" value="Unassembled WGS sequence"/>
</dbReference>
<reference evidence="9" key="1">
    <citation type="submission" date="2019-08" db="EMBL/GenBank/DDBJ databases">
        <title>The improved chromosome-level genome for the pearl oyster Pinctada fucata martensii using PacBio sequencing and Hi-C.</title>
        <authorList>
            <person name="Zheng Z."/>
        </authorList>
    </citation>
    <scope>NUCLEOTIDE SEQUENCE</scope>
    <source>
        <strain evidence="9">ZZ-2019</strain>
        <tissue evidence="9">Adductor muscle</tissue>
    </source>
</reference>
<dbReference type="AlphaFoldDB" id="A0AA88YGZ8"/>
<dbReference type="Pfam" id="PF24796">
    <property type="entry name" value="WDR55"/>
    <property type="match status" value="1"/>
</dbReference>
<evidence type="ECO:0000256" key="2">
    <source>
        <dbReference type="ARBA" id="ARBA00021188"/>
    </source>
</evidence>
<comment type="caution">
    <text evidence="9">The sequence shown here is derived from an EMBL/GenBank/DDBJ whole genome shotgun (WGS) entry which is preliminary data.</text>
</comment>
<protein>
    <recommendedName>
        <fullName evidence="2 6">WD repeat-containing protein 55</fullName>
    </recommendedName>
</protein>
<dbReference type="EMBL" id="VSWD01000006">
    <property type="protein sequence ID" value="KAK3099283.1"/>
    <property type="molecule type" value="Genomic_DNA"/>
</dbReference>
<organism evidence="9 10">
    <name type="scientific">Pinctada imbricata</name>
    <name type="common">Atlantic pearl-oyster</name>
    <name type="synonym">Pinctada martensii</name>
    <dbReference type="NCBI Taxonomy" id="66713"/>
    <lineage>
        <taxon>Eukaryota</taxon>
        <taxon>Metazoa</taxon>
        <taxon>Spiralia</taxon>
        <taxon>Lophotrochozoa</taxon>
        <taxon>Mollusca</taxon>
        <taxon>Bivalvia</taxon>
        <taxon>Autobranchia</taxon>
        <taxon>Pteriomorphia</taxon>
        <taxon>Pterioida</taxon>
        <taxon>Pterioidea</taxon>
        <taxon>Pteriidae</taxon>
        <taxon>Pinctada</taxon>
    </lineage>
</organism>
<evidence type="ECO:0000256" key="8">
    <source>
        <dbReference type="SAM" id="MobiDB-lite"/>
    </source>
</evidence>
<dbReference type="InterPro" id="IPR019775">
    <property type="entry name" value="WD40_repeat_CS"/>
</dbReference>
<dbReference type="SMART" id="SM00320">
    <property type="entry name" value="WD40"/>
    <property type="match status" value="7"/>
</dbReference>
<feature type="compositionally biased region" description="Acidic residues" evidence="8">
    <location>
        <begin position="343"/>
        <end position="367"/>
    </location>
</feature>
<keyword evidence="5 6" id="KW-0539">Nucleus</keyword>
<dbReference type="InterPro" id="IPR001680">
    <property type="entry name" value="WD40_rpt"/>
</dbReference>
<comment type="function">
    <text evidence="6">Nucleolar protein that acts as a modulator of rRNA synthesis. Plays a central role during organogenesis.</text>
</comment>
<sequence>MVHPKTIQFDDVVVDLCFHPSKNVIAAGDITGEVTLHSYSTEKQNSLLMTLNHHKKACRAIRFSGDGNQLYTASKDKSIQTVDLNTGAVKTKISKAHSAPIYSLLETGDNFVATGDDDGHLKVWDMRTNSAIMEMKESEEFISDMAIDDQRKILLATSGDGTLTAFNIRKKRMELQSELFDSEFLSLSLVKHKQKVICGSGEGVLNIFNWGEWGNISDRFPGHPMSVDCMIPITDSIVCTGSSDGIVRAVNILPNRFLGVVGEHEDFPVENLSLSHDHLYIASCSHDQTIKFWNIDEIKEEKVNTKKKAKRTNKPKAFKSAAKENFFAGLAEEGESSKTESKDGDDDEEDSDDNDDDSDSDNDDDID</sequence>
<dbReference type="Gene3D" id="2.130.10.10">
    <property type="entry name" value="YVTN repeat-like/Quinoprotein amine dehydrogenase"/>
    <property type="match status" value="2"/>
</dbReference>
<feature type="region of interest" description="Disordered" evidence="8">
    <location>
        <begin position="328"/>
        <end position="367"/>
    </location>
</feature>
<feature type="repeat" description="WD" evidence="7">
    <location>
        <begin position="94"/>
        <end position="134"/>
    </location>
</feature>
<evidence type="ECO:0000256" key="6">
    <source>
        <dbReference type="PIRNR" id="PIRNR038169"/>
    </source>
</evidence>
<dbReference type="GO" id="GO:0006364">
    <property type="term" value="P:rRNA processing"/>
    <property type="evidence" value="ECO:0007669"/>
    <property type="project" value="UniProtKB-UniRule"/>
</dbReference>
<evidence type="ECO:0000256" key="5">
    <source>
        <dbReference type="ARBA" id="ARBA00023242"/>
    </source>
</evidence>
<dbReference type="PROSITE" id="PS50294">
    <property type="entry name" value="WD_REPEATS_REGION"/>
    <property type="match status" value="1"/>
</dbReference>
<dbReference type="GO" id="GO:0005730">
    <property type="term" value="C:nucleolus"/>
    <property type="evidence" value="ECO:0007669"/>
    <property type="project" value="UniProtKB-SubCell"/>
</dbReference>
<name>A0AA88YGZ8_PINIB</name>
<evidence type="ECO:0000313" key="10">
    <source>
        <dbReference type="Proteomes" id="UP001186944"/>
    </source>
</evidence>
<comment type="similarity">
    <text evidence="1 6">Belongs to the WD repeat WDR55 family.</text>
</comment>
<dbReference type="InterPro" id="IPR017422">
    <property type="entry name" value="WDR55"/>
</dbReference>
<gene>
    <name evidence="9" type="ORF">FSP39_002018</name>
</gene>
<feature type="repeat" description="WD" evidence="7">
    <location>
        <begin position="51"/>
        <end position="92"/>
    </location>
</feature>
<evidence type="ECO:0000256" key="3">
    <source>
        <dbReference type="ARBA" id="ARBA00022574"/>
    </source>
</evidence>
<keyword evidence="4" id="KW-0677">Repeat</keyword>
<dbReference type="PROSITE" id="PS00678">
    <property type="entry name" value="WD_REPEATS_1"/>
    <property type="match status" value="2"/>
</dbReference>
<keyword evidence="10" id="KW-1185">Reference proteome</keyword>
<dbReference type="SUPFAM" id="SSF50978">
    <property type="entry name" value="WD40 repeat-like"/>
    <property type="match status" value="1"/>
</dbReference>
<keyword evidence="3 6" id="KW-0853">WD repeat</keyword>
<comment type="subcellular location">
    <subcellularLocation>
        <location evidence="6">Nucleus</location>
        <location evidence="6">Nucleolus</location>
    </subcellularLocation>
</comment>
<dbReference type="PIRSF" id="PIRSF038169">
    <property type="entry name" value="WD_repeat_p55"/>
    <property type="match status" value="1"/>
</dbReference>
<evidence type="ECO:0000256" key="1">
    <source>
        <dbReference type="ARBA" id="ARBA00007625"/>
    </source>
</evidence>
<accession>A0AA88YGZ8</accession>
<dbReference type="InterPro" id="IPR036322">
    <property type="entry name" value="WD40_repeat_dom_sf"/>
</dbReference>
<dbReference type="PANTHER" id="PTHR44019:SF20">
    <property type="entry name" value="WD REPEAT-CONTAINING PROTEIN 55"/>
    <property type="match status" value="1"/>
</dbReference>
<evidence type="ECO:0000256" key="7">
    <source>
        <dbReference type="PROSITE-ProRule" id="PRU00221"/>
    </source>
</evidence>
<dbReference type="InterPro" id="IPR015943">
    <property type="entry name" value="WD40/YVTN_repeat-like_dom_sf"/>
</dbReference>
<proteinExistence type="inferred from homology"/>
<evidence type="ECO:0000313" key="9">
    <source>
        <dbReference type="EMBL" id="KAK3099283.1"/>
    </source>
</evidence>
<dbReference type="InterPro" id="IPR050505">
    <property type="entry name" value="WDR55/POC1"/>
</dbReference>
<dbReference type="PANTHER" id="PTHR44019">
    <property type="entry name" value="WD REPEAT-CONTAINING PROTEIN 55"/>
    <property type="match status" value="1"/>
</dbReference>